<name>A0ACB5UFN9_9FIRM</name>
<evidence type="ECO:0000313" key="2">
    <source>
        <dbReference type="Proteomes" id="UP001374599"/>
    </source>
</evidence>
<reference evidence="1" key="1">
    <citation type="submission" date="2023-09" db="EMBL/GenBank/DDBJ databases">
        <title>Vallitalea sediminicola and Vallitalea maricola sp. nov., anaerobic bacteria isolated from marine sediment.</title>
        <authorList>
            <person name="Hirano S."/>
            <person name="Maeda A."/>
            <person name="Terahara T."/>
            <person name="Mori K."/>
            <person name="Hamada M."/>
            <person name="Matsumoto R."/>
            <person name="Kobayashi T."/>
        </authorList>
    </citation>
    <scope>NUCLEOTIDE SEQUENCE</scope>
    <source>
        <strain evidence="1">AN17-2</strain>
    </source>
</reference>
<dbReference type="EMBL" id="BTPU01000012">
    <property type="protein sequence ID" value="GMQ61680.1"/>
    <property type="molecule type" value="Genomic_DNA"/>
</dbReference>
<keyword evidence="2" id="KW-1185">Reference proteome</keyword>
<comment type="caution">
    <text evidence="1">The sequence shown here is derived from an EMBL/GenBank/DDBJ whole genome shotgun (WGS) entry which is preliminary data.</text>
</comment>
<sequence>MDKIINNYYTGFEGEPEIKFIWVKPNNENLILKIWIGYFDTIMNAVEPINNVWSGLSYYYHLDEGWYDESPWEIPNLNPVIDELLSVDTTAFDLVTKDVFTELLTLLVNAKEKNDKILICYD</sequence>
<organism evidence="1 2">
    <name type="scientific">Vallitalea maricola</name>
    <dbReference type="NCBI Taxonomy" id="3074433"/>
    <lineage>
        <taxon>Bacteria</taxon>
        <taxon>Bacillati</taxon>
        <taxon>Bacillota</taxon>
        <taxon>Clostridia</taxon>
        <taxon>Lachnospirales</taxon>
        <taxon>Vallitaleaceae</taxon>
        <taxon>Vallitalea</taxon>
    </lineage>
</organism>
<gene>
    <name evidence="1" type="ORF">AN2V17_09090</name>
</gene>
<accession>A0ACB5UFN9</accession>
<evidence type="ECO:0000313" key="1">
    <source>
        <dbReference type="EMBL" id="GMQ61680.1"/>
    </source>
</evidence>
<dbReference type="Proteomes" id="UP001374599">
    <property type="component" value="Unassembled WGS sequence"/>
</dbReference>
<proteinExistence type="predicted"/>
<protein>
    <submittedName>
        <fullName evidence="1">Uncharacterized protein</fullName>
    </submittedName>
</protein>